<evidence type="ECO:0000256" key="6">
    <source>
        <dbReference type="ARBA" id="ARBA00023242"/>
    </source>
</evidence>
<keyword evidence="7" id="KW-0479">Metal-binding</keyword>
<keyword evidence="6" id="KW-0539">Nucleus</keyword>
<dbReference type="PANTHER" id="PTHR15561:SF0">
    <property type="entry name" value="DNA-DIRECTED RNA POLYMERASE III SUBUNIT RPC9"/>
    <property type="match status" value="1"/>
</dbReference>
<dbReference type="InterPro" id="IPR005574">
    <property type="entry name" value="Rpb4/RPC9"/>
</dbReference>
<dbReference type="SMART" id="SM00657">
    <property type="entry name" value="RPOL4c"/>
    <property type="match status" value="1"/>
</dbReference>
<dbReference type="GO" id="GO:0005666">
    <property type="term" value="C:RNA polymerase III complex"/>
    <property type="evidence" value="ECO:0007669"/>
    <property type="project" value="InterPro"/>
</dbReference>
<dbReference type="Proteomes" id="UP000006671">
    <property type="component" value="Unassembled WGS sequence"/>
</dbReference>
<dbReference type="SUPFAM" id="SSF57756">
    <property type="entry name" value="Retrovirus zinc finger-like domains"/>
    <property type="match status" value="1"/>
</dbReference>
<dbReference type="KEGG" id="ngr:NAEGRDRAFT_78611"/>
<dbReference type="STRING" id="5762.D2V4Z3"/>
<dbReference type="Gene3D" id="4.10.60.10">
    <property type="entry name" value="Zinc finger, CCHC-type"/>
    <property type="match status" value="1"/>
</dbReference>
<keyword evidence="7" id="KW-0862">Zinc</keyword>
<evidence type="ECO:0000256" key="1">
    <source>
        <dbReference type="ARBA" id="ARBA00004123"/>
    </source>
</evidence>
<dbReference type="InterPro" id="IPR038846">
    <property type="entry name" value="RPC9"/>
</dbReference>
<dbReference type="GO" id="GO:0003676">
    <property type="term" value="F:nucleic acid binding"/>
    <property type="evidence" value="ECO:0007669"/>
    <property type="project" value="InterPro"/>
</dbReference>
<evidence type="ECO:0000259" key="9">
    <source>
        <dbReference type="PROSITE" id="PS50158"/>
    </source>
</evidence>
<dbReference type="GO" id="GO:0006384">
    <property type="term" value="P:transcription initiation at RNA polymerase III promoter"/>
    <property type="evidence" value="ECO:0007669"/>
    <property type="project" value="InterPro"/>
</dbReference>
<dbReference type="Pfam" id="PF03874">
    <property type="entry name" value="RNA_pol_Rpb4"/>
    <property type="match status" value="1"/>
</dbReference>
<dbReference type="OrthoDB" id="1746530at2759"/>
<proteinExistence type="inferred from homology"/>
<dbReference type="AlphaFoldDB" id="D2V4Z3"/>
<protein>
    <recommendedName>
        <fullName evidence="3">DNA-directed RNA polymerase III subunit RPC9</fullName>
    </recommendedName>
</protein>
<gene>
    <name evidence="10" type="ORF">NAEGRDRAFT_78611</name>
</gene>
<accession>D2V4Z3</accession>
<organism evidence="11">
    <name type="scientific">Naegleria gruberi</name>
    <name type="common">Amoeba</name>
    <dbReference type="NCBI Taxonomy" id="5762"/>
    <lineage>
        <taxon>Eukaryota</taxon>
        <taxon>Discoba</taxon>
        <taxon>Heterolobosea</taxon>
        <taxon>Tetramitia</taxon>
        <taxon>Eutetramitia</taxon>
        <taxon>Vahlkampfiidae</taxon>
        <taxon>Naegleria</taxon>
    </lineage>
</organism>
<dbReference type="GO" id="GO:0008270">
    <property type="term" value="F:zinc ion binding"/>
    <property type="evidence" value="ECO:0007669"/>
    <property type="project" value="UniProtKB-KW"/>
</dbReference>
<feature type="compositionally biased region" description="Polar residues" evidence="8">
    <location>
        <begin position="8"/>
        <end position="17"/>
    </location>
</feature>
<dbReference type="CDD" id="cd20335">
    <property type="entry name" value="BRcat_RBR"/>
    <property type="match status" value="1"/>
</dbReference>
<dbReference type="eggNOG" id="KOG4400">
    <property type="taxonomic scope" value="Eukaryota"/>
</dbReference>
<dbReference type="SMART" id="SM00343">
    <property type="entry name" value="ZnF_C2HC"/>
    <property type="match status" value="3"/>
</dbReference>
<dbReference type="InterPro" id="IPR036875">
    <property type="entry name" value="Znf_CCHC_sf"/>
</dbReference>
<dbReference type="InterPro" id="IPR001878">
    <property type="entry name" value="Znf_CCHC"/>
</dbReference>
<dbReference type="InterPro" id="IPR038324">
    <property type="entry name" value="Rpb4/RPC9_sf"/>
</dbReference>
<evidence type="ECO:0000256" key="4">
    <source>
        <dbReference type="ARBA" id="ARBA00022478"/>
    </source>
</evidence>
<dbReference type="InterPro" id="IPR010997">
    <property type="entry name" value="HRDC-like_sf"/>
</dbReference>
<sequence>MAKKKQAVASSTKTSRAFEQLKQKIEKSKKVENGKSKKEQSSLQIPILEINDDSSESSSEENNNTPTDENLRMDLTLQCGSKSEYEFVCKTCGGDHDETRCTSNYCPICLNKHKVDNCPHKAATAIVCEWCSKKGHLQSKCPMKQYIITKDDIPADVTCFVCGEKGHLNCSSSYKSFSNKKFCFNCGQQGHSGLDCEDIKFDDIISTCLKDSNYYLTSSDSAIAKLMVEKLKVEEYPLTNFEVKEIVEQHFENRKEKLGVRESNFKRFRDPLLDFQCRLLYYFDKQTKVNNQNEESIRNLLKDLGPFSLTRSEKMLVINSPPSSLVEIHSIIENCESRYSEDQILEILEIIQNNIASVTPKEKKEERKRESKTADDMSTWYEFTSKVDEARRKQIEKKKQEKTKLKPGDIVML</sequence>
<keyword evidence="5" id="KW-0804">Transcription</keyword>
<keyword evidence="4" id="KW-0240">DNA-directed RNA polymerase</keyword>
<feature type="region of interest" description="Disordered" evidence="8">
    <location>
        <begin position="1"/>
        <end position="70"/>
    </location>
</feature>
<dbReference type="RefSeq" id="XP_002680932.1">
    <property type="nucleotide sequence ID" value="XM_002680886.1"/>
</dbReference>
<evidence type="ECO:0000256" key="2">
    <source>
        <dbReference type="ARBA" id="ARBA00006898"/>
    </source>
</evidence>
<dbReference type="InParanoid" id="D2V4Z3"/>
<evidence type="ECO:0000313" key="10">
    <source>
        <dbReference type="EMBL" id="EFC48188.1"/>
    </source>
</evidence>
<dbReference type="PANTHER" id="PTHR15561">
    <property type="entry name" value="CALCITONIN GENE-RELATED PEPTIDE-RECEPTOR COMPONENT PROTEIN"/>
    <property type="match status" value="1"/>
</dbReference>
<feature type="compositionally biased region" description="Acidic residues" evidence="8">
    <location>
        <begin position="50"/>
        <end position="59"/>
    </location>
</feature>
<feature type="compositionally biased region" description="Basic and acidic residues" evidence="8">
    <location>
        <begin position="19"/>
        <end position="40"/>
    </location>
</feature>
<evidence type="ECO:0000256" key="5">
    <source>
        <dbReference type="ARBA" id="ARBA00023163"/>
    </source>
</evidence>
<evidence type="ECO:0000256" key="8">
    <source>
        <dbReference type="SAM" id="MobiDB-lite"/>
    </source>
</evidence>
<feature type="domain" description="CCHC-type" evidence="9">
    <location>
        <begin position="183"/>
        <end position="198"/>
    </location>
</feature>
<dbReference type="VEuPathDB" id="AmoebaDB:NAEGRDRAFT_78611"/>
<dbReference type="PROSITE" id="PS50158">
    <property type="entry name" value="ZF_CCHC"/>
    <property type="match status" value="1"/>
</dbReference>
<comment type="subcellular location">
    <subcellularLocation>
        <location evidence="1">Nucleus</location>
    </subcellularLocation>
</comment>
<dbReference type="SUPFAM" id="SSF47819">
    <property type="entry name" value="HRDC-like"/>
    <property type="match status" value="1"/>
</dbReference>
<keyword evidence="11" id="KW-1185">Reference proteome</keyword>
<reference evidence="10 11" key="1">
    <citation type="journal article" date="2010" name="Cell">
        <title>The genome of Naegleria gruberi illuminates early eukaryotic versatility.</title>
        <authorList>
            <person name="Fritz-Laylin L.K."/>
            <person name="Prochnik S.E."/>
            <person name="Ginger M.L."/>
            <person name="Dacks J.B."/>
            <person name="Carpenter M.L."/>
            <person name="Field M.C."/>
            <person name="Kuo A."/>
            <person name="Paredez A."/>
            <person name="Chapman J."/>
            <person name="Pham J."/>
            <person name="Shu S."/>
            <person name="Neupane R."/>
            <person name="Cipriano M."/>
            <person name="Mancuso J."/>
            <person name="Tu H."/>
            <person name="Salamov A."/>
            <person name="Lindquist E."/>
            <person name="Shapiro H."/>
            <person name="Lucas S."/>
            <person name="Grigoriev I.V."/>
            <person name="Cande W.Z."/>
            <person name="Fulton C."/>
            <person name="Rokhsar D.S."/>
            <person name="Dawson S.C."/>
        </authorList>
    </citation>
    <scope>NUCLEOTIDE SEQUENCE [LARGE SCALE GENOMIC DNA]</scope>
    <source>
        <strain evidence="10 11">NEG-M</strain>
    </source>
</reference>
<evidence type="ECO:0000256" key="3">
    <source>
        <dbReference type="ARBA" id="ARBA00016672"/>
    </source>
</evidence>
<keyword evidence="7" id="KW-0863">Zinc-finger</keyword>
<dbReference type="InterPro" id="IPR006590">
    <property type="entry name" value="RNA_pol_Rpb4/RPC9_core"/>
</dbReference>
<dbReference type="GeneID" id="8860562"/>
<evidence type="ECO:0000256" key="7">
    <source>
        <dbReference type="PROSITE-ProRule" id="PRU00047"/>
    </source>
</evidence>
<name>D2V4Z3_NAEGR</name>
<evidence type="ECO:0000313" key="11">
    <source>
        <dbReference type="Proteomes" id="UP000006671"/>
    </source>
</evidence>
<comment type="similarity">
    <text evidence="2">Belongs to the eukaryotic RPC9 RNA polymerase subunit family.</text>
</comment>
<dbReference type="Gene3D" id="1.20.1250.40">
    <property type="match status" value="1"/>
</dbReference>
<dbReference type="EMBL" id="GG738852">
    <property type="protein sequence ID" value="EFC48188.1"/>
    <property type="molecule type" value="Genomic_DNA"/>
</dbReference>
<dbReference type="GO" id="GO:0000166">
    <property type="term" value="F:nucleotide binding"/>
    <property type="evidence" value="ECO:0007669"/>
    <property type="project" value="InterPro"/>
</dbReference>